<dbReference type="Gene3D" id="2.30.40.10">
    <property type="entry name" value="Urease, subunit C, domain 1"/>
    <property type="match status" value="2"/>
</dbReference>
<dbReference type="NCBIfam" id="NF009059">
    <property type="entry name" value="PRK12393.1"/>
    <property type="match status" value="1"/>
</dbReference>
<protein>
    <submittedName>
        <fullName evidence="4">Cytosine/adenosine deaminase</fullName>
    </submittedName>
</protein>
<evidence type="ECO:0000313" key="5">
    <source>
        <dbReference type="Proteomes" id="UP000242317"/>
    </source>
</evidence>
<name>A0A1G6LPS3_9GAMM</name>
<comment type="similarity">
    <text evidence="1">Belongs to the metallo-dependent hydrolases superfamily. ATZ/TRZ family.</text>
</comment>
<evidence type="ECO:0000259" key="3">
    <source>
        <dbReference type="Pfam" id="PF01979"/>
    </source>
</evidence>
<dbReference type="SUPFAM" id="SSF51338">
    <property type="entry name" value="Composite domain of metallo-dependent hydrolases"/>
    <property type="match status" value="1"/>
</dbReference>
<evidence type="ECO:0000313" key="4">
    <source>
        <dbReference type="EMBL" id="SDC45114.1"/>
    </source>
</evidence>
<proteinExistence type="inferred from homology"/>
<dbReference type="EMBL" id="FMYK01000005">
    <property type="protein sequence ID" value="SDC45114.1"/>
    <property type="molecule type" value="Genomic_DNA"/>
</dbReference>
<accession>A0A1G6LPS3</accession>
<feature type="domain" description="Amidohydrolase-related" evidence="3">
    <location>
        <begin position="73"/>
        <end position="437"/>
    </location>
</feature>
<keyword evidence="5" id="KW-1185">Reference proteome</keyword>
<keyword evidence="2" id="KW-0378">Hydrolase</keyword>
<dbReference type="InterPro" id="IPR032466">
    <property type="entry name" value="Metal_Hydrolase"/>
</dbReference>
<sequence length="491" mass="53546">MNTTTTAHDMHADEMHVENVLIKNANSILTGMHGAQARHQASDIRISAGVITEIGDDLEALPHERVINARDCVVYPAWVNTHHHLFQSLLKGEPWGLNQSLTPWLAATPYRFRGAFDADNFRLAARIGLIELLRSGCATVADHHYLYWPDMPFDGAEILFDEAQRLGMRFVLCRGGATQTRGLEAELPQALRAEKFDAYMADMQRLVKHYHQDSAHAYQRVVMAPTTALHSTSPAELKESAKIARELGIRMHTHLSETVDYLDCAQAKFGMTPVQFCAEHDWVGEDVWMAHLVKLLPEEIQLLGQTRTGIAHCPQSNGRLGSGIADIVALERAGVQISIGVDGAASNEAADMQSETHAAWLLQRARKGMLATPQYAGGQFEGGADAASIEDVIRWGTAGGAGILGLDDLGQIEVGKVADIAIYALDDPRYFGLHDMAIGPVACAGRAHLKALLVGGRVVVEDDQIPNVDLKALAFEAQQAVKTLQQRVLVA</sequence>
<dbReference type="Gene3D" id="3.20.20.140">
    <property type="entry name" value="Metal-dependent hydrolases"/>
    <property type="match status" value="1"/>
</dbReference>
<dbReference type="PANTHER" id="PTHR43794">
    <property type="entry name" value="AMINOHYDROLASE SSNA-RELATED"/>
    <property type="match status" value="1"/>
</dbReference>
<dbReference type="SUPFAM" id="SSF51556">
    <property type="entry name" value="Metallo-dependent hydrolases"/>
    <property type="match status" value="1"/>
</dbReference>
<dbReference type="PANTHER" id="PTHR43794:SF11">
    <property type="entry name" value="AMIDOHYDROLASE-RELATED DOMAIN-CONTAINING PROTEIN"/>
    <property type="match status" value="1"/>
</dbReference>
<dbReference type="Pfam" id="PF01979">
    <property type="entry name" value="Amidohydro_1"/>
    <property type="match status" value="1"/>
</dbReference>
<dbReference type="GO" id="GO:0016810">
    <property type="term" value="F:hydrolase activity, acting on carbon-nitrogen (but not peptide) bonds"/>
    <property type="evidence" value="ECO:0007669"/>
    <property type="project" value="InterPro"/>
</dbReference>
<gene>
    <name evidence="4" type="ORF">SAMN05421749_105136</name>
</gene>
<dbReference type="InterPro" id="IPR006680">
    <property type="entry name" value="Amidohydro-rel"/>
</dbReference>
<dbReference type="InterPro" id="IPR050287">
    <property type="entry name" value="MTA/SAH_deaminase"/>
</dbReference>
<organism evidence="4 5">
    <name type="scientific">Acinetobacter marinus</name>
    <dbReference type="NCBI Taxonomy" id="281375"/>
    <lineage>
        <taxon>Bacteria</taxon>
        <taxon>Pseudomonadati</taxon>
        <taxon>Pseudomonadota</taxon>
        <taxon>Gammaproteobacteria</taxon>
        <taxon>Moraxellales</taxon>
        <taxon>Moraxellaceae</taxon>
        <taxon>Acinetobacter</taxon>
    </lineage>
</organism>
<evidence type="ECO:0000256" key="2">
    <source>
        <dbReference type="ARBA" id="ARBA00022801"/>
    </source>
</evidence>
<evidence type="ECO:0000256" key="1">
    <source>
        <dbReference type="ARBA" id="ARBA00006745"/>
    </source>
</evidence>
<dbReference type="CDD" id="cd01298">
    <property type="entry name" value="ATZ_TRZ_like"/>
    <property type="match status" value="1"/>
</dbReference>
<dbReference type="AlphaFoldDB" id="A0A1G6LPS3"/>
<dbReference type="InterPro" id="IPR011059">
    <property type="entry name" value="Metal-dep_hydrolase_composite"/>
</dbReference>
<dbReference type="Proteomes" id="UP000242317">
    <property type="component" value="Unassembled WGS sequence"/>
</dbReference>
<reference evidence="5" key="1">
    <citation type="submission" date="2016-09" db="EMBL/GenBank/DDBJ databases">
        <authorList>
            <person name="Varghese N."/>
            <person name="Submissions S."/>
        </authorList>
    </citation>
    <scope>NUCLEOTIDE SEQUENCE [LARGE SCALE GENOMIC DNA]</scope>
    <source>
        <strain evidence="5">ANC 3699</strain>
    </source>
</reference>